<dbReference type="EMBL" id="MK500588">
    <property type="protein sequence ID" value="QBK92936.1"/>
    <property type="molecule type" value="Genomic_DNA"/>
</dbReference>
<organism evidence="1">
    <name type="scientific">Pithovirus LCPAC403</name>
    <dbReference type="NCBI Taxonomy" id="2506596"/>
    <lineage>
        <taxon>Viruses</taxon>
        <taxon>Pithoviruses</taxon>
    </lineage>
</organism>
<protein>
    <submittedName>
        <fullName evidence="1">Uncharacterized protein</fullName>
    </submittedName>
</protein>
<reference evidence="1" key="1">
    <citation type="journal article" date="2019" name="MBio">
        <title>Virus Genomes from Deep Sea Sediments Expand the Ocean Megavirome and Support Independent Origins of Viral Gigantism.</title>
        <authorList>
            <person name="Backstrom D."/>
            <person name="Yutin N."/>
            <person name="Jorgensen S.L."/>
            <person name="Dharamshi J."/>
            <person name="Homa F."/>
            <person name="Zaremba-Niedwiedzka K."/>
            <person name="Spang A."/>
            <person name="Wolf Y.I."/>
            <person name="Koonin E.V."/>
            <person name="Ettema T.J."/>
        </authorList>
    </citation>
    <scope>NUCLEOTIDE SEQUENCE</scope>
</reference>
<evidence type="ECO:0000313" key="1">
    <source>
        <dbReference type="EMBL" id="QBK92936.1"/>
    </source>
</evidence>
<accession>A0A481ZBC1</accession>
<gene>
    <name evidence="1" type="ORF">LCPAC403_00700</name>
</gene>
<name>A0A481ZBC1_9VIRU</name>
<sequence length="117" mass="14179">MIWNILCKNDVILMSIYEKKVTMDLSHMMEVYESYDKGGDDWVDVLFKDYPMWDDKRVAPKYIYVFMNRIQEKKDPDHRSYVLDKVEDVFKIRFKDKSTVRGFYEQFSREQLIAVGI</sequence>
<proteinExistence type="predicted"/>